<dbReference type="OrthoDB" id="7030237at2"/>
<protein>
    <submittedName>
        <fullName evidence="1">Uncharacterized protein</fullName>
    </submittedName>
</protein>
<dbReference type="Proteomes" id="UP000251205">
    <property type="component" value="Unassembled WGS sequence"/>
</dbReference>
<evidence type="ECO:0000313" key="1">
    <source>
        <dbReference type="EMBL" id="RAX39646.1"/>
    </source>
</evidence>
<organism evidence="1 2">
    <name type="scientific">Rhizobium tropici</name>
    <dbReference type="NCBI Taxonomy" id="398"/>
    <lineage>
        <taxon>Bacteria</taxon>
        <taxon>Pseudomonadati</taxon>
        <taxon>Pseudomonadota</taxon>
        <taxon>Alphaproteobacteria</taxon>
        <taxon>Hyphomicrobiales</taxon>
        <taxon>Rhizobiaceae</taxon>
        <taxon>Rhizobium/Agrobacterium group</taxon>
        <taxon>Rhizobium</taxon>
    </lineage>
</organism>
<reference evidence="1 2" key="1">
    <citation type="submission" date="2018-06" db="EMBL/GenBank/DDBJ databases">
        <title>Whole Genome Sequence of an efficient microsymbiont, Rhizobium tropici.</title>
        <authorList>
            <person name="Srinivasan R."/>
            <person name="Singh H.V."/>
            <person name="Srivastava R."/>
            <person name="Kumari B."/>
            <person name="Radhakrishna A."/>
        </authorList>
    </citation>
    <scope>NUCLEOTIDE SEQUENCE [LARGE SCALE GENOMIC DNA]</scope>
    <source>
        <strain evidence="1 2">IGFRI Rhizo-19</strain>
    </source>
</reference>
<name>A0A329Y824_RHITR</name>
<evidence type="ECO:0000313" key="2">
    <source>
        <dbReference type="Proteomes" id="UP000251205"/>
    </source>
</evidence>
<dbReference type="AlphaFoldDB" id="A0A329Y824"/>
<comment type="caution">
    <text evidence="1">The sequence shown here is derived from an EMBL/GenBank/DDBJ whole genome shotgun (WGS) entry which is preliminary data.</text>
</comment>
<sequence length="194" mass="22304">MIDVEQVILSYQEDVPTNLLDDFKRHLDSSGIGLKTETRPINAYASFEWAVPTLIAVFILRSYFDAFFKEAGKDHYQILKAGVSLLLRKILGVHPENRPKGRSLIFSIQSVTRDGARIKFIFPEGVSHETYDEIVEALLDILATHYSSQGEDELSEMLVSTPPLGRVYYFEYSLEKRSWSVLDWKNDLEVRQKD</sequence>
<accession>A0A329Y824</accession>
<dbReference type="RefSeq" id="WP_112343748.1">
    <property type="nucleotide sequence ID" value="NZ_QMKK01000046.1"/>
</dbReference>
<dbReference type="EMBL" id="QMKK01000046">
    <property type="protein sequence ID" value="RAX39646.1"/>
    <property type="molecule type" value="Genomic_DNA"/>
</dbReference>
<proteinExistence type="predicted"/>
<gene>
    <name evidence="1" type="ORF">DQ393_21590</name>
</gene>